<feature type="compositionally biased region" description="Basic and acidic residues" evidence="3">
    <location>
        <begin position="1"/>
        <end position="28"/>
    </location>
</feature>
<evidence type="ECO:0000256" key="1">
    <source>
        <dbReference type="ARBA" id="ARBA00022723"/>
    </source>
</evidence>
<feature type="domain" description="Sulfatase N-terminal" evidence="4">
    <location>
        <begin position="35"/>
        <end position="387"/>
    </location>
</feature>
<reference evidence="5 6" key="1">
    <citation type="submission" date="2017-08" db="EMBL/GenBank/DDBJ databases">
        <title>Substantial Increase in Enzyme Production by Combined Drug-Resistance Mutations in Paenibacillus agaridevorans.</title>
        <authorList>
            <person name="Tanaka Y."/>
            <person name="Funane K."/>
            <person name="Hosaka T."/>
            <person name="Shiwa Y."/>
            <person name="Fujita N."/>
            <person name="Miyazaki T."/>
            <person name="Yoshikawa H."/>
            <person name="Murakami K."/>
            <person name="Kasahara K."/>
            <person name="Inaoka T."/>
            <person name="Hiraga Y."/>
            <person name="Ochi K."/>
        </authorList>
    </citation>
    <scope>NUCLEOTIDE SEQUENCE [LARGE SCALE GENOMIC DNA]</scope>
    <source>
        <strain evidence="5 6">T-3040</strain>
    </source>
</reference>
<evidence type="ECO:0000256" key="2">
    <source>
        <dbReference type="ARBA" id="ARBA00022801"/>
    </source>
</evidence>
<proteinExistence type="predicted"/>
<dbReference type="GO" id="GO:0008484">
    <property type="term" value="F:sulfuric ester hydrolase activity"/>
    <property type="evidence" value="ECO:0007669"/>
    <property type="project" value="TreeGrafter"/>
</dbReference>
<protein>
    <submittedName>
        <fullName evidence="5">Arylsulfatase</fullName>
    </submittedName>
</protein>
<evidence type="ECO:0000313" key="6">
    <source>
        <dbReference type="Proteomes" id="UP000245202"/>
    </source>
</evidence>
<dbReference type="Pfam" id="PF00884">
    <property type="entry name" value="Sulfatase"/>
    <property type="match status" value="1"/>
</dbReference>
<dbReference type="EMBL" id="BDQX01000319">
    <property type="protein sequence ID" value="GBG10421.1"/>
    <property type="molecule type" value="Genomic_DNA"/>
</dbReference>
<dbReference type="Proteomes" id="UP000245202">
    <property type="component" value="Unassembled WGS sequence"/>
</dbReference>
<dbReference type="RefSeq" id="WP_108994924.1">
    <property type="nucleotide sequence ID" value="NZ_BDQX01000319.1"/>
</dbReference>
<keyword evidence="1" id="KW-0479">Metal-binding</keyword>
<keyword evidence="2" id="KW-0378">Hydrolase</keyword>
<evidence type="ECO:0000313" key="5">
    <source>
        <dbReference type="EMBL" id="GBG10421.1"/>
    </source>
</evidence>
<evidence type="ECO:0000259" key="4">
    <source>
        <dbReference type="Pfam" id="PF00884"/>
    </source>
</evidence>
<dbReference type="PANTHER" id="PTHR45953">
    <property type="entry name" value="IDURONATE 2-SULFATASE"/>
    <property type="match status" value="1"/>
</dbReference>
<dbReference type="InterPro" id="IPR000917">
    <property type="entry name" value="Sulfatase_N"/>
</dbReference>
<gene>
    <name evidence="5" type="ORF">PAT3040_05154</name>
</gene>
<dbReference type="Gene3D" id="3.40.720.10">
    <property type="entry name" value="Alkaline Phosphatase, subunit A"/>
    <property type="match status" value="1"/>
</dbReference>
<sequence length="523" mass="59255">MEKGEQDGRETPDTYGEQLRDVHGKEGAPGKLAKPHVVVIMADQLRYDVVNERYMPNVSRLKKESATFERAYCASPLCVPARGAFFSGLYPNVNGSLINPWEPLEAEYGDVHPGTANMYSMMEADWDSWHTGKQHFNRKDIQQSCSRTHWHTLEDHYGDFLKQHGKRHPGGPAFKGIVPEMVAGTTTRIKRYSIPTTGCYEEGLDYFYDGYIAKTSLDAIRGRDRSKPLLLNAMFVAPHPPLDVPEPWYSMYKDEPIPDNVALWSYGQSPLQLYNLTGAIGNGYTKEQWRSIWQVYLGLVSLLDHCVGLIIDELKAQGIYDETLVILTSDHGEMLGSHRLYQKMCMYEESVRTPLFMKFPADSRVAPQTVEAPVSAVDIMPTLADYLQLEAETAFSGQSLLRLLRSERQEADDVPGNSLMNRDLFIQFDGNGARGNFQRSVVRGARKLIVDMFKNELFLELYDVAEDPLEQRNLAIEQAYEEEIRSLLGSLARHMEATNDLLKLPPDAYESFIASYGAFIKRP</sequence>
<dbReference type="AlphaFoldDB" id="A0A2R5F390"/>
<evidence type="ECO:0000256" key="3">
    <source>
        <dbReference type="SAM" id="MobiDB-lite"/>
    </source>
</evidence>
<keyword evidence="6" id="KW-1185">Reference proteome</keyword>
<dbReference type="GO" id="GO:0005737">
    <property type="term" value="C:cytoplasm"/>
    <property type="evidence" value="ECO:0007669"/>
    <property type="project" value="TreeGrafter"/>
</dbReference>
<dbReference type="PANTHER" id="PTHR45953:SF1">
    <property type="entry name" value="IDURONATE 2-SULFATASE"/>
    <property type="match status" value="1"/>
</dbReference>
<organism evidence="5 6">
    <name type="scientific">Paenibacillus agaridevorans</name>
    <dbReference type="NCBI Taxonomy" id="171404"/>
    <lineage>
        <taxon>Bacteria</taxon>
        <taxon>Bacillati</taxon>
        <taxon>Bacillota</taxon>
        <taxon>Bacilli</taxon>
        <taxon>Bacillales</taxon>
        <taxon>Paenibacillaceae</taxon>
        <taxon>Paenibacillus</taxon>
    </lineage>
</organism>
<dbReference type="InterPro" id="IPR017850">
    <property type="entry name" value="Alkaline_phosphatase_core_sf"/>
</dbReference>
<name>A0A2R5F390_9BACL</name>
<dbReference type="GO" id="GO:0046872">
    <property type="term" value="F:metal ion binding"/>
    <property type="evidence" value="ECO:0007669"/>
    <property type="project" value="UniProtKB-KW"/>
</dbReference>
<comment type="caution">
    <text evidence="5">The sequence shown here is derived from an EMBL/GenBank/DDBJ whole genome shotgun (WGS) entry which is preliminary data.</text>
</comment>
<feature type="region of interest" description="Disordered" evidence="3">
    <location>
        <begin position="1"/>
        <end position="29"/>
    </location>
</feature>
<dbReference type="SUPFAM" id="SSF53649">
    <property type="entry name" value="Alkaline phosphatase-like"/>
    <property type="match status" value="1"/>
</dbReference>
<accession>A0A2R5F390</accession>